<dbReference type="InterPro" id="IPR045862">
    <property type="entry name" value="Trf4-like"/>
</dbReference>
<feature type="domain" description="PAP-associated" evidence="3">
    <location>
        <begin position="72"/>
        <end position="129"/>
    </location>
</feature>
<dbReference type="GO" id="GO:0031499">
    <property type="term" value="C:TRAMP complex"/>
    <property type="evidence" value="ECO:0007669"/>
    <property type="project" value="TreeGrafter"/>
</dbReference>
<gene>
    <name evidence="4" type="ORF">LOD99_12849</name>
</gene>
<evidence type="ECO:0000256" key="2">
    <source>
        <dbReference type="ARBA" id="ARBA00022842"/>
    </source>
</evidence>
<dbReference type="Gene3D" id="1.10.1410.10">
    <property type="match status" value="1"/>
</dbReference>
<name>A0AAV7JE97_9METZ</name>
<proteinExistence type="predicted"/>
<dbReference type="GO" id="GO:0005730">
    <property type="term" value="C:nucleolus"/>
    <property type="evidence" value="ECO:0007669"/>
    <property type="project" value="TreeGrafter"/>
</dbReference>
<evidence type="ECO:0000256" key="1">
    <source>
        <dbReference type="ARBA" id="ARBA00022723"/>
    </source>
</evidence>
<dbReference type="Proteomes" id="UP001165289">
    <property type="component" value="Unassembled WGS sequence"/>
</dbReference>
<accession>A0AAV7JE97</accession>
<dbReference type="PANTHER" id="PTHR23092">
    <property type="entry name" value="POLY(A) RNA POLYMERASE"/>
    <property type="match status" value="1"/>
</dbReference>
<dbReference type="GO" id="GO:1990817">
    <property type="term" value="F:poly(A) RNA polymerase activity"/>
    <property type="evidence" value="ECO:0007669"/>
    <property type="project" value="InterPro"/>
</dbReference>
<evidence type="ECO:0000259" key="3">
    <source>
        <dbReference type="Pfam" id="PF03828"/>
    </source>
</evidence>
<dbReference type="PANTHER" id="PTHR23092:SF15">
    <property type="entry name" value="INACTIVE NON-CANONICAL POLY(A) RNA POLYMERASE PROTEIN TRF4-2-RELATED"/>
    <property type="match status" value="1"/>
</dbReference>
<dbReference type="GO" id="GO:0043634">
    <property type="term" value="P:polyadenylation-dependent ncRNA catabolic process"/>
    <property type="evidence" value="ECO:0007669"/>
    <property type="project" value="TreeGrafter"/>
</dbReference>
<sequence>MHSGPEAASLVKKFIKTYSALPKLLVLIKQFLLQRDFNEVFSGGLSSYALTLLIVNFLQLHPRRMATDEDANLGVLLIEFFELYGRLFNYKNTGIRVTNGGSYFLKKHHQSYYEEHSLLLLFIEDPLDAKKVVTRGAFHFPIIRHAFEHAFLLLCSAVLGNGIPNGYQSILGLIIFLEPDCIERRGQWVKTWGDPAAGPEDQL</sequence>
<dbReference type="SUPFAM" id="SSF81631">
    <property type="entry name" value="PAP/OAS1 substrate-binding domain"/>
    <property type="match status" value="1"/>
</dbReference>
<dbReference type="GO" id="GO:0003729">
    <property type="term" value="F:mRNA binding"/>
    <property type="evidence" value="ECO:0007669"/>
    <property type="project" value="TreeGrafter"/>
</dbReference>
<comment type="caution">
    <text evidence="4">The sequence shown here is derived from an EMBL/GenBank/DDBJ whole genome shotgun (WGS) entry which is preliminary data.</text>
</comment>
<reference evidence="4 5" key="1">
    <citation type="journal article" date="2023" name="BMC Biol.">
        <title>The compact genome of the sponge Oopsacas minuta (Hexactinellida) is lacking key metazoan core genes.</title>
        <authorList>
            <person name="Santini S."/>
            <person name="Schenkelaars Q."/>
            <person name="Jourda C."/>
            <person name="Duchesne M."/>
            <person name="Belahbib H."/>
            <person name="Rocher C."/>
            <person name="Selva M."/>
            <person name="Riesgo A."/>
            <person name="Vervoort M."/>
            <person name="Leys S.P."/>
            <person name="Kodjabachian L."/>
            <person name="Le Bivic A."/>
            <person name="Borchiellini C."/>
            <person name="Claverie J.M."/>
            <person name="Renard E."/>
        </authorList>
    </citation>
    <scope>NUCLEOTIDE SEQUENCE [LARGE SCALE GENOMIC DNA]</scope>
    <source>
        <strain evidence="4">SPO-2</strain>
    </source>
</reference>
<dbReference type="InterPro" id="IPR002058">
    <property type="entry name" value="PAP_assoc"/>
</dbReference>
<dbReference type="FunFam" id="1.10.1410.10:FF:000003">
    <property type="entry name" value="non-canonical poly(A) RNA polymerase PAPD7"/>
    <property type="match status" value="1"/>
</dbReference>
<evidence type="ECO:0000313" key="5">
    <source>
        <dbReference type="Proteomes" id="UP001165289"/>
    </source>
</evidence>
<organism evidence="4 5">
    <name type="scientific">Oopsacas minuta</name>
    <dbReference type="NCBI Taxonomy" id="111878"/>
    <lineage>
        <taxon>Eukaryota</taxon>
        <taxon>Metazoa</taxon>
        <taxon>Porifera</taxon>
        <taxon>Hexactinellida</taxon>
        <taxon>Hexasterophora</taxon>
        <taxon>Lyssacinosida</taxon>
        <taxon>Leucopsacidae</taxon>
        <taxon>Oopsacas</taxon>
    </lineage>
</organism>
<evidence type="ECO:0000313" key="4">
    <source>
        <dbReference type="EMBL" id="KAI6646729.1"/>
    </source>
</evidence>
<keyword evidence="5" id="KW-1185">Reference proteome</keyword>
<dbReference type="EMBL" id="JAKMXF010000354">
    <property type="protein sequence ID" value="KAI6646729.1"/>
    <property type="molecule type" value="Genomic_DNA"/>
</dbReference>
<dbReference type="AlphaFoldDB" id="A0AAV7JE97"/>
<keyword evidence="2" id="KW-0460">Magnesium</keyword>
<dbReference type="GO" id="GO:0031123">
    <property type="term" value="P:RNA 3'-end processing"/>
    <property type="evidence" value="ECO:0007669"/>
    <property type="project" value="TreeGrafter"/>
</dbReference>
<dbReference type="GO" id="GO:0046872">
    <property type="term" value="F:metal ion binding"/>
    <property type="evidence" value="ECO:0007669"/>
    <property type="project" value="UniProtKB-KW"/>
</dbReference>
<keyword evidence="1" id="KW-0479">Metal-binding</keyword>
<protein>
    <submittedName>
        <fullName evidence="4">Non-canonical poly(A) RNA polymerase PAPD7 isoform X2</fullName>
    </submittedName>
</protein>
<dbReference type="Pfam" id="PF03828">
    <property type="entry name" value="PAP_assoc"/>
    <property type="match status" value="1"/>
</dbReference>